<dbReference type="RefSeq" id="WP_344507174.1">
    <property type="nucleotide sequence ID" value="NZ_BAAAQD010000016.1"/>
</dbReference>
<keyword evidence="2" id="KW-0079">Bacteriocin immunity</keyword>
<name>A0ABN2BKT4_9ACTN</name>
<dbReference type="Gene3D" id="1.10.1200.20">
    <property type="entry name" value="Colicin E immunity protein"/>
    <property type="match status" value="1"/>
</dbReference>
<reference evidence="3 4" key="1">
    <citation type="journal article" date="2019" name="Int. J. Syst. Evol. Microbiol.">
        <title>The Global Catalogue of Microorganisms (GCM) 10K type strain sequencing project: providing services to taxonomists for standard genome sequencing and annotation.</title>
        <authorList>
            <consortium name="The Broad Institute Genomics Platform"/>
            <consortium name="The Broad Institute Genome Sequencing Center for Infectious Disease"/>
            <person name="Wu L."/>
            <person name="Ma J."/>
        </authorList>
    </citation>
    <scope>NUCLEOTIDE SEQUENCE [LARGE SCALE GENOMIC DNA]</scope>
    <source>
        <strain evidence="3 4">JCM 15933</strain>
    </source>
</reference>
<dbReference type="SUPFAM" id="SSF51069">
    <property type="entry name" value="Carbonic anhydrase"/>
    <property type="match status" value="1"/>
</dbReference>
<dbReference type="EMBL" id="BAAAQD010000016">
    <property type="protein sequence ID" value="GAA1542285.1"/>
    <property type="molecule type" value="Genomic_DNA"/>
</dbReference>
<dbReference type="InterPro" id="IPR000290">
    <property type="entry name" value="Colicin_pyocin"/>
</dbReference>
<comment type="similarity">
    <text evidence="1">Belongs to the colicins ColE2/ColE8/ColE9 and pyocins S1/S2 family.</text>
</comment>
<protein>
    <submittedName>
        <fullName evidence="3">Uncharacterized protein</fullName>
    </submittedName>
</protein>
<sequence>MAAPPELLTELCAAIEQIEDLHWRGEPTEAAIAAFNARTGSTLELYDFLSYHGSISTQDFARMATWPAWPKLIDITREELTEIVRRVLESDREHEYYLYLLKVNVVHPAPSDVIHHPPPHLGDDASPEAIVEEILKYRPIAL</sequence>
<evidence type="ECO:0000256" key="1">
    <source>
        <dbReference type="ARBA" id="ARBA00009346"/>
    </source>
</evidence>
<dbReference type="Proteomes" id="UP001501470">
    <property type="component" value="Unassembled WGS sequence"/>
</dbReference>
<dbReference type="SUPFAM" id="SSF47345">
    <property type="entry name" value="Colicin E immunity proteins"/>
    <property type="match status" value="1"/>
</dbReference>
<dbReference type="Pfam" id="PF01320">
    <property type="entry name" value="Colicin_Pyocin"/>
    <property type="match status" value="1"/>
</dbReference>
<accession>A0ABN2BKT4</accession>
<proteinExistence type="inferred from homology"/>
<dbReference type="InterPro" id="IPR036398">
    <property type="entry name" value="CA_dom_sf"/>
</dbReference>
<evidence type="ECO:0000313" key="4">
    <source>
        <dbReference type="Proteomes" id="UP001501470"/>
    </source>
</evidence>
<comment type="caution">
    <text evidence="3">The sequence shown here is derived from an EMBL/GenBank/DDBJ whole genome shotgun (WGS) entry which is preliminary data.</text>
</comment>
<evidence type="ECO:0000313" key="3">
    <source>
        <dbReference type="EMBL" id="GAA1542285.1"/>
    </source>
</evidence>
<gene>
    <name evidence="3" type="ORF">GCM10009827_072260</name>
</gene>
<keyword evidence="4" id="KW-1185">Reference proteome</keyword>
<evidence type="ECO:0000256" key="2">
    <source>
        <dbReference type="ARBA" id="ARBA00023025"/>
    </source>
</evidence>
<organism evidence="3 4">
    <name type="scientific">Dactylosporangium maewongense</name>
    <dbReference type="NCBI Taxonomy" id="634393"/>
    <lineage>
        <taxon>Bacteria</taxon>
        <taxon>Bacillati</taxon>
        <taxon>Actinomycetota</taxon>
        <taxon>Actinomycetes</taxon>
        <taxon>Micromonosporales</taxon>
        <taxon>Micromonosporaceae</taxon>
        <taxon>Dactylosporangium</taxon>
    </lineage>
</organism>
<dbReference type="InterPro" id="IPR035900">
    <property type="entry name" value="Colicin_E_sf"/>
</dbReference>